<protein>
    <submittedName>
        <fullName evidence="4">Phosphatidylinositol transfer protein</fullName>
    </submittedName>
</protein>
<dbReference type="PANTHER" id="PTHR10658:SF11">
    <property type="entry name" value="VIBRATOR, ISOFORM B"/>
    <property type="match status" value="1"/>
</dbReference>
<dbReference type="WBParaSite" id="OFLC_0000608001-mRNA-1">
    <property type="protein sequence ID" value="OFLC_0000608001-mRNA-1"/>
    <property type="gene ID" value="OFLC_0000608001"/>
</dbReference>
<reference evidence="2 3" key="2">
    <citation type="submission" date="2018-11" db="EMBL/GenBank/DDBJ databases">
        <authorList>
            <consortium name="Pathogen Informatics"/>
        </authorList>
    </citation>
    <scope>NUCLEOTIDE SEQUENCE [LARGE SCALE GENOMIC DNA]</scope>
</reference>
<dbReference type="InterPro" id="IPR055261">
    <property type="entry name" value="PI_transfer_N"/>
</dbReference>
<evidence type="ECO:0000313" key="4">
    <source>
        <dbReference type="WBParaSite" id="OFLC_0000608001-mRNA-1"/>
    </source>
</evidence>
<dbReference type="Proteomes" id="UP000267606">
    <property type="component" value="Unassembled WGS sequence"/>
</dbReference>
<dbReference type="InterPro" id="IPR023393">
    <property type="entry name" value="START-like_dom_sf"/>
</dbReference>
<dbReference type="SUPFAM" id="SSF55961">
    <property type="entry name" value="Bet v1-like"/>
    <property type="match status" value="1"/>
</dbReference>
<dbReference type="GO" id="GO:0008526">
    <property type="term" value="F:phosphatidylinositol transfer activity"/>
    <property type="evidence" value="ECO:0007669"/>
    <property type="project" value="TreeGrafter"/>
</dbReference>
<dbReference type="GO" id="GO:0031210">
    <property type="term" value="F:phosphatidylcholine binding"/>
    <property type="evidence" value="ECO:0007669"/>
    <property type="project" value="TreeGrafter"/>
</dbReference>
<dbReference type="GO" id="GO:0008525">
    <property type="term" value="F:phosphatidylcholine transporter activity"/>
    <property type="evidence" value="ECO:0007669"/>
    <property type="project" value="TreeGrafter"/>
</dbReference>
<dbReference type="Pfam" id="PF02121">
    <property type="entry name" value="IP_trans"/>
    <property type="match status" value="1"/>
</dbReference>
<reference evidence="4" key="1">
    <citation type="submission" date="2016-06" db="UniProtKB">
        <authorList>
            <consortium name="WormBaseParasite"/>
        </authorList>
    </citation>
    <scope>IDENTIFICATION</scope>
</reference>
<sequence length="238" mass="28494">MTILRVQQFVRDIPLPVFTHTKFIIPNRNHPGHYVKYSRMQHSYCTKNAGMHSHIVKQLLSVRFLQNPDYMKDSFYINIESMHLPDRGHTENALDLSPALLKKREVIVIDIYDDSLLKKTDITPETNVHEFKSKKTGREKLSKDWIQTTKPVMCCYKVVQVQFKMFGFQTMVEHMLQRQYPRIFAKFNRELYCWIDRWYDMTIDDIREMEREMVEELKKKIAEPEKRGIVCDVDEKSN</sequence>
<dbReference type="Gene3D" id="3.30.530.20">
    <property type="match status" value="1"/>
</dbReference>
<name>A0A183HF19_9BILA</name>
<evidence type="ECO:0000313" key="3">
    <source>
        <dbReference type="Proteomes" id="UP000267606"/>
    </source>
</evidence>
<dbReference type="PANTHER" id="PTHR10658">
    <property type="entry name" value="PHOSPHATIDYLINOSITOL TRANSFER PROTEIN"/>
    <property type="match status" value="1"/>
</dbReference>
<proteinExistence type="predicted"/>
<dbReference type="PRINTS" id="PR00391">
    <property type="entry name" value="PITRANSFER"/>
</dbReference>
<evidence type="ECO:0000313" key="2">
    <source>
        <dbReference type="EMBL" id="VDO45334.1"/>
    </source>
</evidence>
<organism evidence="4">
    <name type="scientific">Onchocerca flexuosa</name>
    <dbReference type="NCBI Taxonomy" id="387005"/>
    <lineage>
        <taxon>Eukaryota</taxon>
        <taxon>Metazoa</taxon>
        <taxon>Ecdysozoa</taxon>
        <taxon>Nematoda</taxon>
        <taxon>Chromadorea</taxon>
        <taxon>Rhabditida</taxon>
        <taxon>Spirurina</taxon>
        <taxon>Spiruromorpha</taxon>
        <taxon>Filarioidea</taxon>
        <taxon>Onchocercidae</taxon>
        <taxon>Onchocerca</taxon>
    </lineage>
</organism>
<dbReference type="GO" id="GO:0035091">
    <property type="term" value="F:phosphatidylinositol binding"/>
    <property type="evidence" value="ECO:0007669"/>
    <property type="project" value="TreeGrafter"/>
</dbReference>
<dbReference type="AlphaFoldDB" id="A0A183HF19"/>
<dbReference type="EMBL" id="UZAJ01005584">
    <property type="protein sequence ID" value="VDO45334.1"/>
    <property type="molecule type" value="Genomic_DNA"/>
</dbReference>
<keyword evidence="3" id="KW-1185">Reference proteome</keyword>
<gene>
    <name evidence="2" type="ORF">OFLC_LOCUS6082</name>
</gene>
<evidence type="ECO:0000259" key="1">
    <source>
        <dbReference type="Pfam" id="PF02121"/>
    </source>
</evidence>
<feature type="domain" description="Phosphatidylinositol transfer protein N-terminal" evidence="1">
    <location>
        <begin position="65"/>
        <end position="214"/>
    </location>
</feature>
<dbReference type="InterPro" id="IPR001666">
    <property type="entry name" value="PI_transfer"/>
</dbReference>
<accession>A0A183HF19</accession>
<dbReference type="STRING" id="387005.A0A183HF19"/>
<dbReference type="GO" id="GO:0005737">
    <property type="term" value="C:cytoplasm"/>
    <property type="evidence" value="ECO:0007669"/>
    <property type="project" value="TreeGrafter"/>
</dbReference>